<dbReference type="PANTHER" id="PTHR48111">
    <property type="entry name" value="REGULATOR OF RPOS"/>
    <property type="match status" value="1"/>
</dbReference>
<comment type="caution">
    <text evidence="10">The sequence shown here is derived from an EMBL/GenBank/DDBJ whole genome shotgun (WGS) entry which is preliminary data.</text>
</comment>
<evidence type="ECO:0000256" key="4">
    <source>
        <dbReference type="ARBA" id="ARBA00023125"/>
    </source>
</evidence>
<proteinExistence type="predicted"/>
<feature type="domain" description="OmpR/PhoB-type" evidence="9">
    <location>
        <begin position="134"/>
        <end position="232"/>
    </location>
</feature>
<dbReference type="Gene3D" id="6.10.250.690">
    <property type="match status" value="1"/>
</dbReference>
<dbReference type="GO" id="GO:0000156">
    <property type="term" value="F:phosphorelay response regulator activity"/>
    <property type="evidence" value="ECO:0007669"/>
    <property type="project" value="TreeGrafter"/>
</dbReference>
<evidence type="ECO:0000313" key="11">
    <source>
        <dbReference type="Proteomes" id="UP000604475"/>
    </source>
</evidence>
<dbReference type="SMART" id="SM00862">
    <property type="entry name" value="Trans_reg_C"/>
    <property type="match status" value="1"/>
</dbReference>
<dbReference type="InterPro" id="IPR011006">
    <property type="entry name" value="CheY-like_superfamily"/>
</dbReference>
<evidence type="ECO:0000259" key="9">
    <source>
        <dbReference type="PROSITE" id="PS51755"/>
    </source>
</evidence>
<reference evidence="10" key="1">
    <citation type="submission" date="2020-12" db="EMBL/GenBank/DDBJ databases">
        <title>Genomic characterization of non-nitrogen-fixing Frankia strains.</title>
        <authorList>
            <person name="Carlos-Shanley C."/>
            <person name="Guerra T."/>
            <person name="Hahn D."/>
        </authorList>
    </citation>
    <scope>NUCLEOTIDE SEQUENCE</scope>
    <source>
        <strain evidence="10">CN6</strain>
    </source>
</reference>
<dbReference type="Pfam" id="PF00072">
    <property type="entry name" value="Response_reg"/>
    <property type="match status" value="1"/>
</dbReference>
<dbReference type="SMART" id="SM00448">
    <property type="entry name" value="REC"/>
    <property type="match status" value="1"/>
</dbReference>
<keyword evidence="3" id="KW-0805">Transcription regulation</keyword>
<keyword evidence="11" id="KW-1185">Reference proteome</keyword>
<dbReference type="PROSITE" id="PS51755">
    <property type="entry name" value="OMPR_PHOB"/>
    <property type="match status" value="1"/>
</dbReference>
<accession>A0A937RHS0</accession>
<name>A0A937RHS0_9ACTN</name>
<dbReference type="GO" id="GO:0006355">
    <property type="term" value="P:regulation of DNA-templated transcription"/>
    <property type="evidence" value="ECO:0007669"/>
    <property type="project" value="InterPro"/>
</dbReference>
<evidence type="ECO:0000256" key="2">
    <source>
        <dbReference type="ARBA" id="ARBA00023012"/>
    </source>
</evidence>
<keyword evidence="2" id="KW-0902">Two-component regulatory system</keyword>
<feature type="DNA-binding region" description="OmpR/PhoB-type" evidence="7">
    <location>
        <begin position="134"/>
        <end position="232"/>
    </location>
</feature>
<dbReference type="Proteomes" id="UP000604475">
    <property type="component" value="Unassembled WGS sequence"/>
</dbReference>
<dbReference type="SUPFAM" id="SSF52172">
    <property type="entry name" value="CheY-like"/>
    <property type="match status" value="1"/>
</dbReference>
<keyword evidence="4 7" id="KW-0238">DNA-binding</keyword>
<dbReference type="PANTHER" id="PTHR48111:SF4">
    <property type="entry name" value="DNA-BINDING DUAL TRANSCRIPTIONAL REGULATOR OMPR"/>
    <property type="match status" value="1"/>
</dbReference>
<keyword evidence="5" id="KW-0804">Transcription</keyword>
<dbReference type="InterPro" id="IPR039420">
    <property type="entry name" value="WalR-like"/>
</dbReference>
<dbReference type="InterPro" id="IPR001867">
    <property type="entry name" value="OmpR/PhoB-type_DNA-bd"/>
</dbReference>
<dbReference type="EMBL" id="JAEACQ010000208">
    <property type="protein sequence ID" value="MBL7629074.1"/>
    <property type="molecule type" value="Genomic_DNA"/>
</dbReference>
<dbReference type="RefSeq" id="WP_203000188.1">
    <property type="nucleotide sequence ID" value="NZ_JADWYU010000132.1"/>
</dbReference>
<evidence type="ECO:0000259" key="8">
    <source>
        <dbReference type="PROSITE" id="PS50110"/>
    </source>
</evidence>
<evidence type="ECO:0000256" key="6">
    <source>
        <dbReference type="PROSITE-ProRule" id="PRU00169"/>
    </source>
</evidence>
<dbReference type="Pfam" id="PF00486">
    <property type="entry name" value="Trans_reg_C"/>
    <property type="match status" value="1"/>
</dbReference>
<organism evidence="10 11">
    <name type="scientific">Frankia nepalensis</name>
    <dbReference type="NCBI Taxonomy" id="1836974"/>
    <lineage>
        <taxon>Bacteria</taxon>
        <taxon>Bacillati</taxon>
        <taxon>Actinomycetota</taxon>
        <taxon>Actinomycetes</taxon>
        <taxon>Frankiales</taxon>
        <taxon>Frankiaceae</taxon>
        <taxon>Frankia</taxon>
    </lineage>
</organism>
<dbReference type="AlphaFoldDB" id="A0A937RHS0"/>
<dbReference type="GO" id="GO:0000976">
    <property type="term" value="F:transcription cis-regulatory region binding"/>
    <property type="evidence" value="ECO:0007669"/>
    <property type="project" value="TreeGrafter"/>
</dbReference>
<evidence type="ECO:0000256" key="7">
    <source>
        <dbReference type="PROSITE-ProRule" id="PRU01091"/>
    </source>
</evidence>
<dbReference type="FunFam" id="1.10.10.10:FF:000018">
    <property type="entry name" value="DNA-binding response regulator ResD"/>
    <property type="match status" value="1"/>
</dbReference>
<protein>
    <submittedName>
        <fullName evidence="10">Response regulator transcription factor</fullName>
    </submittedName>
</protein>
<feature type="domain" description="Response regulatory" evidence="8">
    <location>
        <begin position="3"/>
        <end position="116"/>
    </location>
</feature>
<sequence>MATVLVVEDDPAVRAALVRHLAAAGHAVRSAGAALDAIREVTQVGCDLVVLDLGLPDLDGAAVLRMLRGVTDVPVVVATARDDDASIVRLLNSGADDYLVKPFTPAHLAARVAAVLRRTRPQGPGRAPDEVTTRPPLRVGELAVDVRRRTATLAGAPLDLTRREFDLLAYLAARPGEVVARGELLAAVWRQAYGGDQTIDVHLSWLRRKLGETAARPRYLRTVRGVGVKLEAPES</sequence>
<dbReference type="Gene3D" id="3.40.50.2300">
    <property type="match status" value="1"/>
</dbReference>
<evidence type="ECO:0000256" key="5">
    <source>
        <dbReference type="ARBA" id="ARBA00023163"/>
    </source>
</evidence>
<feature type="modified residue" description="4-aspartylphosphate" evidence="6">
    <location>
        <position position="52"/>
    </location>
</feature>
<gene>
    <name evidence="10" type="ORF">I7412_18305</name>
</gene>
<evidence type="ECO:0000313" key="10">
    <source>
        <dbReference type="EMBL" id="MBL7629074.1"/>
    </source>
</evidence>
<keyword evidence="1 6" id="KW-0597">Phosphoprotein</keyword>
<dbReference type="InterPro" id="IPR001789">
    <property type="entry name" value="Sig_transdc_resp-reg_receiver"/>
</dbReference>
<dbReference type="CDD" id="cd00383">
    <property type="entry name" value="trans_reg_C"/>
    <property type="match status" value="1"/>
</dbReference>
<dbReference type="PROSITE" id="PS50110">
    <property type="entry name" value="RESPONSE_REGULATORY"/>
    <property type="match status" value="1"/>
</dbReference>
<dbReference type="Gene3D" id="1.10.10.10">
    <property type="entry name" value="Winged helix-like DNA-binding domain superfamily/Winged helix DNA-binding domain"/>
    <property type="match status" value="1"/>
</dbReference>
<dbReference type="GO" id="GO:0032993">
    <property type="term" value="C:protein-DNA complex"/>
    <property type="evidence" value="ECO:0007669"/>
    <property type="project" value="TreeGrafter"/>
</dbReference>
<evidence type="ECO:0000256" key="1">
    <source>
        <dbReference type="ARBA" id="ARBA00022553"/>
    </source>
</evidence>
<dbReference type="GO" id="GO:0005829">
    <property type="term" value="C:cytosol"/>
    <property type="evidence" value="ECO:0007669"/>
    <property type="project" value="TreeGrafter"/>
</dbReference>
<evidence type="ECO:0000256" key="3">
    <source>
        <dbReference type="ARBA" id="ARBA00023015"/>
    </source>
</evidence>
<dbReference type="InterPro" id="IPR036388">
    <property type="entry name" value="WH-like_DNA-bd_sf"/>
</dbReference>